<evidence type="ECO:0000313" key="5">
    <source>
        <dbReference type="Proteomes" id="UP000247536"/>
    </source>
</evidence>
<accession>A0ABX5NVP0</accession>
<dbReference type="CDD" id="cd06225">
    <property type="entry name" value="HAMP"/>
    <property type="match status" value="1"/>
</dbReference>
<dbReference type="Gene3D" id="3.30.70.270">
    <property type="match status" value="1"/>
</dbReference>
<comment type="caution">
    <text evidence="4">The sequence shown here is derived from an EMBL/GenBank/DDBJ whole genome shotgun (WGS) entry which is preliminary data.</text>
</comment>
<evidence type="ECO:0000259" key="2">
    <source>
        <dbReference type="PROSITE" id="PS50885"/>
    </source>
</evidence>
<dbReference type="InterPro" id="IPR043128">
    <property type="entry name" value="Rev_trsase/Diguanyl_cyclase"/>
</dbReference>
<organism evidence="4 5">
    <name type="scientific">Rhizobium wuzhouense</name>
    <dbReference type="NCBI Taxonomy" id="1986026"/>
    <lineage>
        <taxon>Bacteria</taxon>
        <taxon>Pseudomonadati</taxon>
        <taxon>Pseudomonadota</taxon>
        <taxon>Alphaproteobacteria</taxon>
        <taxon>Hyphomicrobiales</taxon>
        <taxon>Rhizobiaceae</taxon>
        <taxon>Rhizobium/Agrobacterium group</taxon>
        <taxon>Rhizobium</taxon>
    </lineage>
</organism>
<evidence type="ECO:0000313" key="4">
    <source>
        <dbReference type="EMBL" id="PYB75273.1"/>
    </source>
</evidence>
<dbReference type="InterPro" id="IPR003660">
    <property type="entry name" value="HAMP_dom"/>
</dbReference>
<name>A0ABX5NVP0_9HYPH</name>
<evidence type="ECO:0008006" key="6">
    <source>
        <dbReference type="Google" id="ProtNLM"/>
    </source>
</evidence>
<feature type="transmembrane region" description="Helical" evidence="1">
    <location>
        <begin position="15"/>
        <end position="38"/>
    </location>
</feature>
<dbReference type="RefSeq" id="WP_110790660.1">
    <property type="nucleotide sequence ID" value="NZ_QJRY01000002.1"/>
</dbReference>
<evidence type="ECO:0000256" key="1">
    <source>
        <dbReference type="SAM" id="Phobius"/>
    </source>
</evidence>
<keyword evidence="1" id="KW-0472">Membrane</keyword>
<evidence type="ECO:0000259" key="3">
    <source>
        <dbReference type="PROSITE" id="PS50887"/>
    </source>
</evidence>
<reference evidence="4 5" key="1">
    <citation type="submission" date="2018-06" db="EMBL/GenBank/DDBJ databases">
        <title>Rhizobium wuzhouense sp. nov., isolated from roots of Oryza officinalis.</title>
        <authorList>
            <person name="Yuan T."/>
        </authorList>
    </citation>
    <scope>NUCLEOTIDE SEQUENCE [LARGE SCALE GENOMIC DNA]</scope>
    <source>
        <strain evidence="4 5">W44</strain>
    </source>
</reference>
<feature type="transmembrane region" description="Helical" evidence="1">
    <location>
        <begin position="50"/>
        <end position="71"/>
    </location>
</feature>
<dbReference type="Pfam" id="PF00990">
    <property type="entry name" value="GGDEF"/>
    <property type="match status" value="1"/>
</dbReference>
<keyword evidence="5" id="KW-1185">Reference proteome</keyword>
<dbReference type="PROSITE" id="PS50887">
    <property type="entry name" value="GGDEF"/>
    <property type="match status" value="1"/>
</dbReference>
<dbReference type="SUPFAM" id="SSF55073">
    <property type="entry name" value="Nucleotide cyclase"/>
    <property type="match status" value="1"/>
</dbReference>
<feature type="domain" description="HAMP" evidence="2">
    <location>
        <begin position="69"/>
        <end position="123"/>
    </location>
</feature>
<keyword evidence="1" id="KW-1133">Transmembrane helix</keyword>
<dbReference type="Proteomes" id="UP000247536">
    <property type="component" value="Unassembled WGS sequence"/>
</dbReference>
<dbReference type="InterPro" id="IPR000160">
    <property type="entry name" value="GGDEF_dom"/>
</dbReference>
<dbReference type="PROSITE" id="PS50885">
    <property type="entry name" value="HAMP"/>
    <property type="match status" value="1"/>
</dbReference>
<dbReference type="EMBL" id="QJRY01000002">
    <property type="protein sequence ID" value="PYB75273.1"/>
    <property type="molecule type" value="Genomic_DNA"/>
</dbReference>
<dbReference type="InterPro" id="IPR029787">
    <property type="entry name" value="Nucleotide_cyclase"/>
</dbReference>
<dbReference type="Gene3D" id="6.10.340.10">
    <property type="match status" value="1"/>
</dbReference>
<dbReference type="CDD" id="cd01949">
    <property type="entry name" value="GGDEF"/>
    <property type="match status" value="1"/>
</dbReference>
<proteinExistence type="predicted"/>
<protein>
    <recommendedName>
        <fullName evidence="6">GGDEF domain-containing protein</fullName>
    </recommendedName>
</protein>
<sequence>MVLDSANKSTWRRSIVIKIFLVSFVCIHLPLIALLIAFGTDTAADGLSAAIVVLAATLLGTVACLATMWWLTRPLRLLALAITRYRSGGSFSEERLNLHGNDEIAVVTRAVCGMVGEIAALAERVDGQPGLDPLTGLLNGSAAYGVELDRLGYPTNSGEAITVAVFELDAIDSLPLSHDREVADLALVAVGDLVRAHFAPRPVAARMSATTFVLLFAGDGPEAIYACCEALRRAISELDVGSDIRGRLRATFGLATRRERESMADLLHRADMALFRAKDTLRTGLEALKP</sequence>
<keyword evidence="1" id="KW-0812">Transmembrane</keyword>
<feature type="domain" description="GGDEF" evidence="3">
    <location>
        <begin position="159"/>
        <end position="290"/>
    </location>
</feature>
<gene>
    <name evidence="4" type="ORF">DMY87_07440</name>
</gene>
<dbReference type="SMART" id="SM00267">
    <property type="entry name" value="GGDEF"/>
    <property type="match status" value="1"/>
</dbReference>